<proteinExistence type="inferred from homology"/>
<protein>
    <submittedName>
        <fullName evidence="15">HBS1-like protein</fullName>
    </submittedName>
</protein>
<evidence type="ECO:0000313" key="15">
    <source>
        <dbReference type="EMBL" id="KMZ63249.1"/>
    </source>
</evidence>
<sequence>MPRKVYSGPDYDDDLYDTYDDYQFDNDHDYDADIGGEARQSPVKKENRKSHVWRCSVCTFDNDDNLPYCELCGINRDPSAKSDIKSLGKADIISNNYGVSTIAQSIFSSVPSESPRISTFSHKLNGNHSKCDGPFKFDKPSPDDVIYAGRKVSKGIPKAFGTTSTSINRNRGTIEMPNTSSSPFFNTNKLTADATSSLVTDSVNTEIAASNLQRLDLDKDLVNQLSVSLSKTKALSEYQPEAWMLEKEKGILKQLNLAIVGHVDSGKSTMSGRLLYLLGRVSIKRCISMRNKLKMRCSFAYAWVMDESAEERERGVTMTVAVAYFDTKNYRVVLLDSPGHKDFVPNMIYGATQADAAIIVIDASIGAFEAGMDGNGVGQTREHAQLIRSFGVENIIVLVNKMDVVGYSKERFDFIKSRLGTFLRSCQFKEPCIAWVPASAMGNQNLVKFSSETQLSSWYNGPCLLEAIDSLQTPERDISKPLCMPICDVSYESGKVSVIGKLEAGAIRNGSKVLVMPSAEIAIVRSIECNLHRCNVARAGDNVTVFLQDIDSDYVFSGNVLCHPDFPVVVGAHLELMINVLDITMPILVGSQVEFLSHHAKEAAGVTKICSVVNSKTQKVLKNKVPRFLTAKQTAVIEVVLNRPICIEEFSNRRALGRVFLRKSGNTIAVGKVTRVMD</sequence>
<keyword evidence="10" id="KW-0648">Protein biosynthesis</keyword>
<dbReference type="PRINTS" id="PR00315">
    <property type="entry name" value="ELONGATNFCT"/>
</dbReference>
<reference evidence="16" key="1">
    <citation type="journal article" date="2016" name="Nature">
        <title>The genome of the seagrass Zostera marina reveals angiosperm adaptation to the sea.</title>
        <authorList>
            <person name="Olsen J.L."/>
            <person name="Rouze P."/>
            <person name="Verhelst B."/>
            <person name="Lin Y.-C."/>
            <person name="Bayer T."/>
            <person name="Collen J."/>
            <person name="Dattolo E."/>
            <person name="De Paoli E."/>
            <person name="Dittami S."/>
            <person name="Maumus F."/>
            <person name="Michel G."/>
            <person name="Kersting A."/>
            <person name="Lauritano C."/>
            <person name="Lohaus R."/>
            <person name="Toepel M."/>
            <person name="Tonon T."/>
            <person name="Vanneste K."/>
            <person name="Amirebrahimi M."/>
            <person name="Brakel J."/>
            <person name="Bostroem C."/>
            <person name="Chovatia M."/>
            <person name="Grimwood J."/>
            <person name="Jenkins J.W."/>
            <person name="Jueterbock A."/>
            <person name="Mraz A."/>
            <person name="Stam W.T."/>
            <person name="Tice H."/>
            <person name="Bornberg-Bauer E."/>
            <person name="Green P.J."/>
            <person name="Pearson G.A."/>
            <person name="Procaccini G."/>
            <person name="Duarte C.M."/>
            <person name="Schmutz J."/>
            <person name="Reusch T.B.H."/>
            <person name="Van de Peer Y."/>
        </authorList>
    </citation>
    <scope>NUCLEOTIDE SEQUENCE [LARGE SCALE GENOMIC DNA]</scope>
    <source>
        <strain evidence="16">cv. Finnish</strain>
    </source>
</reference>
<evidence type="ECO:0000256" key="11">
    <source>
        <dbReference type="ARBA" id="ARBA00023134"/>
    </source>
</evidence>
<keyword evidence="4" id="KW-0963">Cytoplasm</keyword>
<evidence type="ECO:0000256" key="7">
    <source>
        <dbReference type="ARBA" id="ARBA00022771"/>
    </source>
</evidence>
<dbReference type="CDD" id="cd01883">
    <property type="entry name" value="EF1_alpha"/>
    <property type="match status" value="1"/>
</dbReference>
<dbReference type="InterPro" id="IPR050100">
    <property type="entry name" value="TRAFAC_GTPase_members"/>
</dbReference>
<evidence type="ECO:0000256" key="10">
    <source>
        <dbReference type="ARBA" id="ARBA00022917"/>
    </source>
</evidence>
<evidence type="ECO:0000256" key="4">
    <source>
        <dbReference type="ARBA" id="ARBA00022490"/>
    </source>
</evidence>
<keyword evidence="16" id="KW-1185">Reference proteome</keyword>
<keyword evidence="9" id="KW-0862">Zinc</keyword>
<dbReference type="GO" id="GO:0003924">
    <property type="term" value="F:GTPase activity"/>
    <property type="evidence" value="ECO:0000318"/>
    <property type="project" value="GO_Central"/>
</dbReference>
<accession>A0A0K9P2Q3</accession>
<dbReference type="InterPro" id="IPR000795">
    <property type="entry name" value="T_Tr_GTP-bd_dom"/>
</dbReference>
<dbReference type="GO" id="GO:0008270">
    <property type="term" value="F:zinc ion binding"/>
    <property type="evidence" value="ECO:0007669"/>
    <property type="project" value="UniProtKB-KW"/>
</dbReference>
<keyword evidence="11" id="KW-0342">GTP-binding</keyword>
<feature type="region of interest" description="Disordered" evidence="13">
    <location>
        <begin position="162"/>
        <end position="181"/>
    </location>
</feature>
<dbReference type="STRING" id="29655.A0A0K9P2Q3"/>
<dbReference type="InterPro" id="IPR001876">
    <property type="entry name" value="Znf_RanBP2"/>
</dbReference>
<dbReference type="AlphaFoldDB" id="A0A0K9P2Q3"/>
<dbReference type="EMBL" id="LFYR01001258">
    <property type="protein sequence ID" value="KMZ63249.1"/>
    <property type="molecule type" value="Genomic_DNA"/>
</dbReference>
<dbReference type="FunFam" id="2.40.30.10:FF:000060">
    <property type="entry name" value="elongation factor 1-alpha isoform X4"/>
    <property type="match status" value="1"/>
</dbReference>
<dbReference type="Pfam" id="PF00009">
    <property type="entry name" value="GTP_EFTU"/>
    <property type="match status" value="1"/>
</dbReference>
<dbReference type="InterPro" id="IPR009001">
    <property type="entry name" value="Transl_elong_EF1A/Init_IF2_C"/>
</dbReference>
<comment type="catalytic activity">
    <reaction evidence="12">
        <text>GTP + H2O = GDP + phosphate + H(+)</text>
        <dbReference type="Rhea" id="RHEA:19669"/>
        <dbReference type="ChEBI" id="CHEBI:15377"/>
        <dbReference type="ChEBI" id="CHEBI:15378"/>
        <dbReference type="ChEBI" id="CHEBI:37565"/>
        <dbReference type="ChEBI" id="CHEBI:43474"/>
        <dbReference type="ChEBI" id="CHEBI:58189"/>
    </reaction>
    <physiologicalReaction direction="left-to-right" evidence="12">
        <dbReference type="Rhea" id="RHEA:19670"/>
    </physiologicalReaction>
</comment>
<dbReference type="OrthoDB" id="342024at2759"/>
<comment type="similarity">
    <text evidence="3">Belongs to the TRAFAC class translation factor GTPase superfamily. Classic translation factor GTPase family. EF-Tu/EF-1A subfamily.</text>
</comment>
<evidence type="ECO:0000256" key="5">
    <source>
        <dbReference type="ARBA" id="ARBA00022723"/>
    </source>
</evidence>
<evidence type="ECO:0000256" key="2">
    <source>
        <dbReference type="ARBA" id="ARBA00004496"/>
    </source>
</evidence>
<evidence type="ECO:0000256" key="8">
    <source>
        <dbReference type="ARBA" id="ARBA00022801"/>
    </source>
</evidence>
<evidence type="ECO:0000256" key="6">
    <source>
        <dbReference type="ARBA" id="ARBA00022741"/>
    </source>
</evidence>
<dbReference type="Pfam" id="PF22594">
    <property type="entry name" value="GTP-eEF1A_C"/>
    <property type="match status" value="1"/>
</dbReference>
<evidence type="ECO:0000256" key="12">
    <source>
        <dbReference type="ARBA" id="ARBA00049117"/>
    </source>
</evidence>
<dbReference type="GO" id="GO:0006412">
    <property type="term" value="P:translation"/>
    <property type="evidence" value="ECO:0000318"/>
    <property type="project" value="GO_Central"/>
</dbReference>
<dbReference type="Proteomes" id="UP000036987">
    <property type="component" value="Unassembled WGS sequence"/>
</dbReference>
<dbReference type="InterPro" id="IPR036443">
    <property type="entry name" value="Znf_RanBP2_sf"/>
</dbReference>
<dbReference type="InterPro" id="IPR009000">
    <property type="entry name" value="Transl_B-barrel_sf"/>
</dbReference>
<dbReference type="PROSITE" id="PS01358">
    <property type="entry name" value="ZF_RANBP2_1"/>
    <property type="match status" value="1"/>
</dbReference>
<dbReference type="CDD" id="cd04093">
    <property type="entry name" value="HBS1_C_III"/>
    <property type="match status" value="1"/>
</dbReference>
<keyword evidence="8" id="KW-0378">Hydrolase</keyword>
<comment type="caution">
    <text evidence="15">The sequence shown here is derived from an EMBL/GenBank/DDBJ whole genome shotgun (WGS) entry which is preliminary data.</text>
</comment>
<dbReference type="PROSITE" id="PS51722">
    <property type="entry name" value="G_TR_2"/>
    <property type="match status" value="1"/>
</dbReference>
<comment type="subcellular location">
    <subcellularLocation>
        <location evidence="2">Cytoplasm</location>
    </subcellularLocation>
</comment>
<dbReference type="FunFam" id="3.40.50.300:FF:000204">
    <property type="entry name" value="Translation elongation factor Tu"/>
    <property type="match status" value="1"/>
</dbReference>
<dbReference type="GO" id="GO:0005525">
    <property type="term" value="F:GTP binding"/>
    <property type="evidence" value="ECO:0007669"/>
    <property type="project" value="UniProtKB-KW"/>
</dbReference>
<dbReference type="FunFam" id="2.40.30.10:FF:000020">
    <property type="entry name" value="Translation elongation factor EF-1"/>
    <property type="match status" value="1"/>
</dbReference>
<dbReference type="SUPFAM" id="SSF50447">
    <property type="entry name" value="Translation proteins"/>
    <property type="match status" value="1"/>
</dbReference>
<dbReference type="OMA" id="QGRHAHI"/>
<keyword evidence="5" id="KW-0479">Metal-binding</keyword>
<evidence type="ECO:0000256" key="9">
    <source>
        <dbReference type="ARBA" id="ARBA00022833"/>
    </source>
</evidence>
<feature type="domain" description="Tr-type G" evidence="14">
    <location>
        <begin position="252"/>
        <end position="475"/>
    </location>
</feature>
<dbReference type="InterPro" id="IPR027417">
    <property type="entry name" value="P-loop_NTPase"/>
</dbReference>
<dbReference type="PANTHER" id="PTHR23115">
    <property type="entry name" value="TRANSLATION FACTOR"/>
    <property type="match status" value="1"/>
</dbReference>
<dbReference type="Gene3D" id="3.40.50.300">
    <property type="entry name" value="P-loop containing nucleotide triphosphate hydrolases"/>
    <property type="match status" value="1"/>
</dbReference>
<evidence type="ECO:0000259" key="14">
    <source>
        <dbReference type="PROSITE" id="PS51722"/>
    </source>
</evidence>
<gene>
    <name evidence="15" type="ORF">ZOSMA_41G00930</name>
</gene>
<dbReference type="Gene3D" id="2.40.30.10">
    <property type="entry name" value="Translation factors"/>
    <property type="match status" value="2"/>
</dbReference>
<comment type="function">
    <text evidence="1">This protein promotes the GTP-dependent binding of aminoacyl-tRNA to the A-site of ribosomes during protein biosynthesis.</text>
</comment>
<evidence type="ECO:0000256" key="3">
    <source>
        <dbReference type="ARBA" id="ARBA00007249"/>
    </source>
</evidence>
<evidence type="ECO:0000256" key="13">
    <source>
        <dbReference type="SAM" id="MobiDB-lite"/>
    </source>
</evidence>
<dbReference type="SUPFAM" id="SSF90209">
    <property type="entry name" value="Ran binding protein zinc finger-like"/>
    <property type="match status" value="1"/>
</dbReference>
<keyword evidence="7" id="KW-0863">Zinc-finger</keyword>
<organism evidence="15 16">
    <name type="scientific">Zostera marina</name>
    <name type="common">Eelgrass</name>
    <dbReference type="NCBI Taxonomy" id="29655"/>
    <lineage>
        <taxon>Eukaryota</taxon>
        <taxon>Viridiplantae</taxon>
        <taxon>Streptophyta</taxon>
        <taxon>Embryophyta</taxon>
        <taxon>Tracheophyta</taxon>
        <taxon>Spermatophyta</taxon>
        <taxon>Magnoliopsida</taxon>
        <taxon>Liliopsida</taxon>
        <taxon>Zosteraceae</taxon>
        <taxon>Zostera</taxon>
    </lineage>
</organism>
<evidence type="ECO:0000313" key="16">
    <source>
        <dbReference type="Proteomes" id="UP000036987"/>
    </source>
</evidence>
<keyword evidence="6" id="KW-0547">Nucleotide-binding</keyword>
<name>A0A0K9P2Q3_ZOSMR</name>
<dbReference type="GO" id="GO:0005737">
    <property type="term" value="C:cytoplasm"/>
    <property type="evidence" value="ECO:0007669"/>
    <property type="project" value="UniProtKB-SubCell"/>
</dbReference>
<dbReference type="SUPFAM" id="SSF52540">
    <property type="entry name" value="P-loop containing nucleoside triphosphate hydrolases"/>
    <property type="match status" value="1"/>
</dbReference>
<dbReference type="SUPFAM" id="SSF50465">
    <property type="entry name" value="EF-Tu/eEF-1alpha/eIF2-gamma C-terminal domain"/>
    <property type="match status" value="1"/>
</dbReference>
<dbReference type="InterPro" id="IPR054696">
    <property type="entry name" value="GTP-eEF1A_C"/>
</dbReference>
<evidence type="ECO:0000256" key="1">
    <source>
        <dbReference type="ARBA" id="ARBA00003982"/>
    </source>
</evidence>